<evidence type="ECO:0000313" key="3">
    <source>
        <dbReference type="Proteomes" id="UP000807769"/>
    </source>
</evidence>
<feature type="region of interest" description="Disordered" evidence="1">
    <location>
        <begin position="1"/>
        <end position="78"/>
    </location>
</feature>
<dbReference type="RefSeq" id="XP_041190329.1">
    <property type="nucleotide sequence ID" value="XM_041340642.1"/>
</dbReference>
<dbReference type="EMBL" id="JABBWG010000028">
    <property type="protein sequence ID" value="KAG1811908.1"/>
    <property type="molecule type" value="Genomic_DNA"/>
</dbReference>
<sequence length="161" mass="17887">MIRRELAKDPKLATSPGTGSSPRSGTSEDLRKDDEEDGKVAAKEEARKASGLDASSSTKRRTSESVHALSPATATTEGNSLCWLESGEYFLKPHEREAWEVQQRKQKPKQPSNDEQNGQKYASLPQKRRPLQLKKTKATAHRNGCQGWDGKVEKERKDIAA</sequence>
<name>A0A9P7JB34_9AGAM</name>
<evidence type="ECO:0000256" key="1">
    <source>
        <dbReference type="SAM" id="MobiDB-lite"/>
    </source>
</evidence>
<reference evidence="2" key="1">
    <citation type="journal article" date="2020" name="New Phytol.">
        <title>Comparative genomics reveals dynamic genome evolution in host specialist ectomycorrhizal fungi.</title>
        <authorList>
            <person name="Lofgren L.A."/>
            <person name="Nguyen N.H."/>
            <person name="Vilgalys R."/>
            <person name="Ruytinx J."/>
            <person name="Liao H.L."/>
            <person name="Branco S."/>
            <person name="Kuo A."/>
            <person name="LaButti K."/>
            <person name="Lipzen A."/>
            <person name="Andreopoulos W."/>
            <person name="Pangilinan J."/>
            <person name="Riley R."/>
            <person name="Hundley H."/>
            <person name="Na H."/>
            <person name="Barry K."/>
            <person name="Grigoriev I.V."/>
            <person name="Stajich J.E."/>
            <person name="Kennedy P.G."/>
        </authorList>
    </citation>
    <scope>NUCLEOTIDE SEQUENCE</scope>
    <source>
        <strain evidence="2">MN1</strain>
    </source>
</reference>
<keyword evidence="3" id="KW-1185">Reference proteome</keyword>
<feature type="region of interest" description="Disordered" evidence="1">
    <location>
        <begin position="97"/>
        <end position="161"/>
    </location>
</feature>
<dbReference type="GeneID" id="64634658"/>
<evidence type="ECO:0000313" key="2">
    <source>
        <dbReference type="EMBL" id="KAG1811908.1"/>
    </source>
</evidence>
<protein>
    <submittedName>
        <fullName evidence="2">Uncharacterized protein</fullName>
    </submittedName>
</protein>
<dbReference type="Proteomes" id="UP000807769">
    <property type="component" value="Unassembled WGS sequence"/>
</dbReference>
<feature type="compositionally biased region" description="Polar residues" evidence="1">
    <location>
        <begin position="109"/>
        <end position="120"/>
    </location>
</feature>
<gene>
    <name evidence="2" type="ORF">BJ212DRAFT_1483608</name>
</gene>
<feature type="compositionally biased region" description="Basic residues" evidence="1">
    <location>
        <begin position="126"/>
        <end position="140"/>
    </location>
</feature>
<feature type="compositionally biased region" description="Basic and acidic residues" evidence="1">
    <location>
        <begin position="1"/>
        <end position="11"/>
    </location>
</feature>
<feature type="compositionally biased region" description="Basic and acidic residues" evidence="1">
    <location>
        <begin position="26"/>
        <end position="50"/>
    </location>
</feature>
<comment type="caution">
    <text evidence="2">The sequence shown here is derived from an EMBL/GenBank/DDBJ whole genome shotgun (WGS) entry which is preliminary data.</text>
</comment>
<organism evidence="2 3">
    <name type="scientific">Suillus subaureus</name>
    <dbReference type="NCBI Taxonomy" id="48587"/>
    <lineage>
        <taxon>Eukaryota</taxon>
        <taxon>Fungi</taxon>
        <taxon>Dikarya</taxon>
        <taxon>Basidiomycota</taxon>
        <taxon>Agaricomycotina</taxon>
        <taxon>Agaricomycetes</taxon>
        <taxon>Agaricomycetidae</taxon>
        <taxon>Boletales</taxon>
        <taxon>Suillineae</taxon>
        <taxon>Suillaceae</taxon>
        <taxon>Suillus</taxon>
    </lineage>
</organism>
<feature type="compositionally biased region" description="Basic and acidic residues" evidence="1">
    <location>
        <begin position="150"/>
        <end position="161"/>
    </location>
</feature>
<feature type="compositionally biased region" description="Low complexity" evidence="1">
    <location>
        <begin position="14"/>
        <end position="25"/>
    </location>
</feature>
<proteinExistence type="predicted"/>
<dbReference type="AlphaFoldDB" id="A0A9P7JB34"/>
<accession>A0A9P7JB34</accession>